<evidence type="ECO:0000313" key="3">
    <source>
        <dbReference type="EMBL" id="KTQ94195.1"/>
    </source>
</evidence>
<dbReference type="Pfam" id="PF01370">
    <property type="entry name" value="Epimerase"/>
    <property type="match status" value="1"/>
</dbReference>
<accession>A0A175R6Z5</accession>
<dbReference type="Gene3D" id="3.40.50.720">
    <property type="entry name" value="NAD(P)-binding Rossmann-like Domain"/>
    <property type="match status" value="1"/>
</dbReference>
<feature type="transmembrane region" description="Helical" evidence="1">
    <location>
        <begin position="348"/>
        <end position="373"/>
    </location>
</feature>
<feature type="transmembrane region" description="Helical" evidence="1">
    <location>
        <begin position="320"/>
        <end position="342"/>
    </location>
</feature>
<dbReference type="InterPro" id="IPR036291">
    <property type="entry name" value="NAD(P)-bd_dom_sf"/>
</dbReference>
<dbReference type="PANTHER" id="PTHR12126:SF11">
    <property type="entry name" value="NADH DEHYDROGENASE [UBIQUINONE] 1 ALPHA SUBCOMPLEX SUBUNIT 9, MITOCHONDRIAL"/>
    <property type="match status" value="1"/>
</dbReference>
<dbReference type="Pfam" id="PF13781">
    <property type="entry name" value="DoxX_3"/>
    <property type="match status" value="1"/>
</dbReference>
<feature type="transmembrane region" description="Helical" evidence="1">
    <location>
        <begin position="385"/>
        <end position="404"/>
    </location>
</feature>
<keyword evidence="1" id="KW-0472">Membrane</keyword>
<evidence type="ECO:0000259" key="2">
    <source>
        <dbReference type="Pfam" id="PF01370"/>
    </source>
</evidence>
<dbReference type="PATRIC" id="fig|401562.3.peg.2411"/>
<reference evidence="3 4" key="1">
    <citation type="journal article" date="2016" name="Front. Microbiol.">
        <title>Genomic Resource of Rice Seed Associated Bacteria.</title>
        <authorList>
            <person name="Midha S."/>
            <person name="Bansal K."/>
            <person name="Sharma S."/>
            <person name="Kumar N."/>
            <person name="Patil P.P."/>
            <person name="Chaudhry V."/>
            <person name="Patil P.B."/>
        </authorList>
    </citation>
    <scope>NUCLEOTIDE SEQUENCE [LARGE SCALE GENOMIC DNA]</scope>
    <source>
        <strain evidence="3 4">NS226</strain>
    </source>
</reference>
<dbReference type="OrthoDB" id="5377001at2"/>
<evidence type="ECO:0000256" key="1">
    <source>
        <dbReference type="SAM" id="Phobius"/>
    </source>
</evidence>
<dbReference type="InterPro" id="IPR025695">
    <property type="entry name" value="DoxX-like"/>
</dbReference>
<organism evidence="3 4">
    <name type="scientific">Aureimonas ureilytica</name>
    <dbReference type="NCBI Taxonomy" id="401562"/>
    <lineage>
        <taxon>Bacteria</taxon>
        <taxon>Pseudomonadati</taxon>
        <taxon>Pseudomonadota</taxon>
        <taxon>Alphaproteobacteria</taxon>
        <taxon>Hyphomicrobiales</taxon>
        <taxon>Aurantimonadaceae</taxon>
        <taxon>Aureimonas</taxon>
    </lineage>
</organism>
<protein>
    <recommendedName>
        <fullName evidence="2">NAD-dependent epimerase/dehydratase domain-containing protein</fullName>
    </recommendedName>
</protein>
<keyword evidence="1" id="KW-0812">Transmembrane</keyword>
<proteinExistence type="predicted"/>
<dbReference type="InterPro" id="IPR051207">
    <property type="entry name" value="ComplexI_NDUFA9_subunit"/>
</dbReference>
<comment type="caution">
    <text evidence="3">The sequence shown here is derived from an EMBL/GenBank/DDBJ whole genome shotgun (WGS) entry which is preliminary data.</text>
</comment>
<dbReference type="SUPFAM" id="SSF51735">
    <property type="entry name" value="NAD(P)-binding Rossmann-fold domains"/>
    <property type="match status" value="1"/>
</dbReference>
<dbReference type="GO" id="GO:0044877">
    <property type="term" value="F:protein-containing complex binding"/>
    <property type="evidence" value="ECO:0007669"/>
    <property type="project" value="TreeGrafter"/>
</dbReference>
<feature type="domain" description="NAD-dependent epimerase/dehydratase" evidence="2">
    <location>
        <begin position="7"/>
        <end position="106"/>
    </location>
</feature>
<dbReference type="InterPro" id="IPR001509">
    <property type="entry name" value="Epimerase_deHydtase"/>
</dbReference>
<dbReference type="RefSeq" id="WP_058635507.1">
    <property type="nucleotide sequence ID" value="NZ_LDPZ01000027.1"/>
</dbReference>
<feature type="transmembrane region" description="Helical" evidence="1">
    <location>
        <begin position="416"/>
        <end position="433"/>
    </location>
</feature>
<keyword evidence="1" id="KW-1133">Transmembrane helix</keyword>
<name>A0A175R6Z5_9HYPH</name>
<dbReference type="AlphaFoldDB" id="A0A175R6Z5"/>
<sequence>MAPLPTIAILGASGLIGEALARYLQAEGYPVLALARRFTPAQRQALRRPVETPLVEASAADLSRLLDAEGAEIVVNCIGVLQDSGKGRARAVHRDFAARLVEATRTRLLVQISIPGREAEDRTGFSLTKREAEHLIAQQAVSFAILRPGFVWAPAAYGGSALIRALAMLPFALPAREAASPFAATDVRDIARTVAFLAHRWAEGERDWRVTWDVMERRPGTVESVVEAVRLHLGGPPARLRLPGFLMTAGARLGDLAARLGWSPPIRTTALMEMQRGVSGDPGAWMEATGLQPASLLDALSGTPATVQERWFARLYLLKALVLTMLVLFWLVSGLVALTISFEAATAILIGLGLPVGLAKGATVLTSLLDIQIGTMIATRRTARLGLWAAIALSLAYVLGAILFDPDLWLDPLGSMVKTLPAIVLALVALALLDER</sequence>
<dbReference type="STRING" id="401562.NS365_06015"/>
<gene>
    <name evidence="3" type="ORF">NS226_13980</name>
</gene>
<evidence type="ECO:0000313" key="4">
    <source>
        <dbReference type="Proteomes" id="UP000078272"/>
    </source>
</evidence>
<dbReference type="EMBL" id="LDPZ01000027">
    <property type="protein sequence ID" value="KTQ94195.1"/>
    <property type="molecule type" value="Genomic_DNA"/>
</dbReference>
<dbReference type="PANTHER" id="PTHR12126">
    <property type="entry name" value="NADH-UBIQUINONE OXIDOREDUCTASE 39 KDA SUBUNIT-RELATED"/>
    <property type="match status" value="1"/>
</dbReference>
<dbReference type="Proteomes" id="UP000078272">
    <property type="component" value="Unassembled WGS sequence"/>
</dbReference>